<dbReference type="InterPro" id="IPR011050">
    <property type="entry name" value="Pectin_lyase_fold/virulence"/>
</dbReference>
<evidence type="ECO:0000256" key="3">
    <source>
        <dbReference type="ARBA" id="ARBA00022729"/>
    </source>
</evidence>
<reference evidence="5 6" key="1">
    <citation type="submission" date="2017-09" db="EMBL/GenBank/DDBJ databases">
        <title>Complete genome sequence of Janthinobacterium svalbardensis PAMC 27463.</title>
        <authorList>
            <person name="Cho Y.-J."/>
            <person name="Cho A."/>
            <person name="Kim O.-S."/>
            <person name="Lee J.-I."/>
        </authorList>
    </citation>
    <scope>NUCLEOTIDE SEQUENCE [LARGE SCALE GENOMIC DNA]</scope>
    <source>
        <strain evidence="5 6">PAMC 27463</strain>
    </source>
</reference>
<proteinExistence type="predicted"/>
<dbReference type="GO" id="GO:0005576">
    <property type="term" value="C:extracellular region"/>
    <property type="evidence" value="ECO:0007669"/>
    <property type="project" value="UniProtKB-SubCell"/>
</dbReference>
<dbReference type="NCBIfam" id="TIGR01901">
    <property type="entry name" value="adhes_NPXG"/>
    <property type="match status" value="1"/>
</dbReference>
<dbReference type="InterPro" id="IPR024973">
    <property type="entry name" value="ESPR"/>
</dbReference>
<dbReference type="InterPro" id="IPR008638">
    <property type="entry name" value="FhaB/CdiA-like_TPS"/>
</dbReference>
<dbReference type="Gene3D" id="3.30.160.710">
    <property type="match status" value="1"/>
</dbReference>
<dbReference type="KEGG" id="jsv:CNX70_17820"/>
<dbReference type="SMART" id="SM00710">
    <property type="entry name" value="PbH1"/>
    <property type="match status" value="14"/>
</dbReference>
<dbReference type="InterPro" id="IPR012334">
    <property type="entry name" value="Pectin_lyas_fold"/>
</dbReference>
<protein>
    <recommendedName>
        <fullName evidence="4">Filamentous haemagglutinin FhaB/tRNA nuclease CdiA-like TPS domain-containing protein</fullName>
    </recommendedName>
</protein>
<dbReference type="Pfam" id="PF13018">
    <property type="entry name" value="ESPR"/>
    <property type="match status" value="1"/>
</dbReference>
<dbReference type="EMBL" id="CP023422">
    <property type="protein sequence ID" value="ATD61812.1"/>
    <property type="molecule type" value="Genomic_DNA"/>
</dbReference>
<keyword evidence="3" id="KW-0732">Signal</keyword>
<keyword evidence="6" id="KW-1185">Reference proteome</keyword>
<dbReference type="Pfam" id="PF18657">
    <property type="entry name" value="YDG"/>
    <property type="match status" value="22"/>
</dbReference>
<dbReference type="PANTHER" id="PTHR12338">
    <property type="entry name" value="AUTOTRANSPORTER"/>
    <property type="match status" value="1"/>
</dbReference>
<accession>A0A290WY40</accession>
<dbReference type="Proteomes" id="UP000218437">
    <property type="component" value="Chromosome"/>
</dbReference>
<dbReference type="InterPro" id="IPR041286">
    <property type="entry name" value="MBG_2"/>
</dbReference>
<name>A0A290WY40_9BURK</name>
<gene>
    <name evidence="5" type="ORF">CNX70_17820</name>
</gene>
<organism evidence="5 6">
    <name type="scientific">Janthinobacterium svalbardensis</name>
    <dbReference type="NCBI Taxonomy" id="368607"/>
    <lineage>
        <taxon>Bacteria</taxon>
        <taxon>Pseudomonadati</taxon>
        <taxon>Pseudomonadota</taxon>
        <taxon>Betaproteobacteria</taxon>
        <taxon>Burkholderiales</taxon>
        <taxon>Oxalobacteraceae</taxon>
        <taxon>Janthinobacterium</taxon>
    </lineage>
</organism>
<dbReference type="SMART" id="SM00912">
    <property type="entry name" value="Haemagg_act"/>
    <property type="match status" value="1"/>
</dbReference>
<keyword evidence="2" id="KW-0964">Secreted</keyword>
<dbReference type="SUPFAM" id="SSF51126">
    <property type="entry name" value="Pectin lyase-like"/>
    <property type="match status" value="1"/>
</dbReference>
<dbReference type="RefSeq" id="WP_096235809.1">
    <property type="nucleotide sequence ID" value="NZ_CP023422.1"/>
</dbReference>
<dbReference type="Gene3D" id="2.160.20.110">
    <property type="match status" value="2"/>
</dbReference>
<dbReference type="Gene3D" id="2.160.20.10">
    <property type="entry name" value="Single-stranded right-handed beta-helix, Pectin lyase-like"/>
    <property type="match status" value="1"/>
</dbReference>
<comment type="subcellular location">
    <subcellularLocation>
        <location evidence="1">Secreted</location>
    </subcellularLocation>
</comment>
<evidence type="ECO:0000259" key="4">
    <source>
        <dbReference type="SMART" id="SM00912"/>
    </source>
</evidence>
<dbReference type="Pfam" id="PF18676">
    <property type="entry name" value="MBG_2"/>
    <property type="match status" value="1"/>
</dbReference>
<evidence type="ECO:0000313" key="6">
    <source>
        <dbReference type="Proteomes" id="UP000218437"/>
    </source>
</evidence>
<dbReference type="InterPro" id="IPR050909">
    <property type="entry name" value="Bact_Autotransporter_VF"/>
</dbReference>
<feature type="domain" description="Filamentous haemagglutinin FhaB/tRNA nuclease CdiA-like TPS" evidence="4">
    <location>
        <begin position="58"/>
        <end position="170"/>
    </location>
</feature>
<evidence type="ECO:0000256" key="2">
    <source>
        <dbReference type="ARBA" id="ARBA00022525"/>
    </source>
</evidence>
<evidence type="ECO:0000313" key="5">
    <source>
        <dbReference type="EMBL" id="ATD61812.1"/>
    </source>
</evidence>
<sequence length="3405" mass="329883">MNRIYRSIWNQATGAYAAVSENVKSAGKRSMPGCSGGGAHFALTSMAAALMLGYGSLALAGPTGGTVVAGQASITGAPGATVIRQGSQNAVINWANFNINKGESVQFVQPNSNAVALNRVLGSDGTTILGNLSANGKVFIVNPNGVLFGQGASVNTAGLVASTLDINNADFMAGKYQFSGNGTGKVLNQGSISAPGGYVALLGANVSNEGTIQARLGSVALAAGRAITLDVAGDGLLNVAVNAGAVGALVNNGGMIRADGGSVVLTAQAAGDLLKTVVNNTGVIEAQTIDTRGGTIKLLGDMQSGTVNAGGTLDASAPTGGKGGFIDTSAAHVKIDDALKVTTASSNGLTGTWLIDPTDYTIAATGGDQTGAFYTNALKSTSVQIQSISGGTGVLGDINVNDTISWSANQLKMTAQNNININQPLRGSGTASLALEYGQANVASGNLSKYNVKAEIDLPSGLNFSTKLGSDGTATAYTVINSLGAATSVSGTDLQGLKNALSGNFVLGANIDATGTANTAVWGANGFTPIGTSAVPFTGQFDGLGHVINGLTITNTASAGIAALFGATSTTASLRNIGLSNVAITGNIASGTYGQTAALVGINNGIISNAFVSSGTVSAASRTHAGGLVALNQGTITDSYNNGSVILTTVKQDGWLGGLVGNTTANSKIINSYNSGSVTGLFMAAGLVANNLGSITNSFNSGVVSGKNDVGGLVVHNRAGGVITNSYNTGAVSGGAYVGGLAAVTYTVSGATPASLISNSYSTGTVTAQGLGASTSSTTATGGLVGMHKGQLSDSYVTGAVNGASGSNVGIPSGTGGVVGTIGVAGSVARVYSSGTVGLINSATGTVGGVVGIISAATGSIANSYYNTTLNPAPIVAVGNNSGGGTVTTVTGLTATEMRTGSNFGGFNFTTTPGATGNNWVMVNTDGTLNGAGNATGATGPMLSSEYSTTIYNTHQLQLMAMNLAGNYTLGMDVNAAGTGTGSDVWNGGTFVPVGASSGARFTGTFDGAGHVISGLVVNRPGTDYAGLFGATSSTAIVRNAGLEGGSITGRDSTGALVGNNAGLVSGNYSTASVTGSTDVGGLVGSNSGTVSNSYASGTVSGSTDVGGLVGLNSGTLSNNYATGAVSGILNVGGLVGVNSGSASGNFWDATTTGQATSATGTGLTTAQMKLLSTYSGAAWDLAGAWIVYDTNTYPLLRAFMTPLQVTFASNASKTYDGTSSWTAPGATFSNPNATLSGSLNYGAAGSAVNAGTYAITAGGLYSGQRGYAINSNAATLTIDRKAATVTGGVVSSRDYNGTTAATISGATVSGLLSQDNGNVVVNTGTFDTKDAGTGKAVTAITTGSAGGNYIVTATGLTGTITPKALSVTGLAATTRQYNKLASATVTGGTLNGLVTGETLNLGASSGTYLDANAGTNKTLTLTLGTVSDGTGLASNYSIATPTNVTGTITPKVLSWINLAVGNKVYDGNATAAINKGSITGLISGETLAVGPTAAFADQNAGNGKTVTVHTNLGNGSGGGLASNYTLADTTVLASITPKALTLTGVAAGNKTYDGTKAAAMTGGTLGGMIGTETVNLGTLSGTFADQNAGNGIAVTVTGGTLSDGSNGLASNYTLGGVTGLSANITQKALTVSGVSVASKIYDGNTKASISGGTLNGLVIGETLSLSGQSGAFNDKDAGNGKAVTVTGATLADGTGLASNYTVSNATGVTGNITPKALTVSGASALTRVYDGTKAATLAGGVLDGLLSGETLTLSGLSGAYATKTAGSGKAVTVTGVTLADNAGGLASNYTVSNPTSVTGNVTKASISSVSGLSASDKTYDGSTAAVIGGKAVITGMVLGDDLAFSSASGAFSDQNAGTGKTVNISGITLTGNDLANYDLTNASATATASIARKALTVIGATAADRVYDGSTVATISGGSLDGLVGKETLTLTSMTGLFADKNVGTAKAVTVSGAALTGGANGGLASNYTVTDSTGLTANITKATISTVSNIVADNKVYDGNTKATVSATGATFNGMVSGDSLLFSATSALFNDKNAGSKTVTVSGIALGGTDAGNYNLTNTSGSGTGAITPKALTITGMSAVNKVYDGNTKASVTGGSISGLVGTETLGVTGLTVTFDDKNAGTGKAVTATGTTLVNGGNGGLASNYTMANPTGFTANITPKALTVTGMTAGTRVYDGTTAATLSGGALSGLVSGETLVVSGGSGVFADKNAGNGKAVTVSGVGIADGSGLASNYTVSNPTSVTGNITQKVLMVTGALAADKTYDGALDASITGGSLSGFVGSETLGLSSLAGAFGDKNAGAGKAVSVTGGTLSNGSNGGLASNYSVGPVSGLAASIAQKALSVTGVAAANKVYDGSTKATVSGGALNGLVGGETLGLSGLSGAFGDKNAGTGKAVIVSGAQISDGTGLASNYAVSNPTDVTANISQASISSVTNVVADSKVYDGGTSATFATATATFNGMVSGDSLAIGATKAAFSDKNAGTGKAVTISFLTLGGLDAANYTLASTTATGSGTITPKALTISGMSAVNKVYDGSTKATLSGGSISGLVGSETLGVTGLSATFDTRDAGTGKTVTATGSTLVNGGNGGLAANYTISNPSGLIASITPKALTLSGMTAGTRAYDGTTAATLAGGSLTGLVTGETLVVSGGSGVFGDKNAGNGKAVTVSGFSLADGTGLASNYTLSNPSNVTGSITQKVLTVTGALAADKTYDGALDATITGGTLNGLVGSETLGLADLAGAFFDKNAGSGKAVSVTGGTLSNGANGGLASNYSVSNPTGLTASITAKALTVTGQVAGNKVYDGNTAAQLSGGVLAGLVAGETLGIAGQTAVFSDKNAANAKAVTVTGTSLVDTITGLASNYTVSNPTGLTASITAKALTVTGQLAGNKVYDGNTVASLSGGALSGLVAGEALGIAGQTAVFSDKNAANGKAVTVTGTTLLDTASGLASNYTVSNPTGLTASITAKALTVTGQLAGNKVYDGNTAAQLSGGVLAGLVAGESLGIAGQTAVFSDKNAANAKAVTVTGTSLVDTITGLASNYTVSNPTGLTASITAKALTVTGQLAGNKVYDGNTAAQLSGGVLAGLVAGESLGLAGQTASFADKNAANAKAVTVTGTSLVDTASGLASNYTVSNPTGLTASITPASLLVRATGAAPRVYDTSTNTSVTLADNRIAGDVLSISNSGASFADKNAGANKTVTVNGIALSGTDAGNYTVNATATTTASITQAALEVKVGNAEKDQGFVNPAFTASYTGLLGNDTLANEVSGNLAFSTPATIATPSGSYLVSAAGQTSTNYALTYTPGVLTVKPTEALQSAVASVIAAVNVAPSQGNMVQADVVAKGETVTSKEDAVQVALEGRQPQQGSTPVVLTTASVNSNVLPGLRLSVVDTGLRLPVAAGNTSIESQ</sequence>
<dbReference type="InterPro" id="IPR041248">
    <property type="entry name" value="YDG"/>
</dbReference>
<evidence type="ECO:0000256" key="1">
    <source>
        <dbReference type="ARBA" id="ARBA00004613"/>
    </source>
</evidence>
<dbReference type="PANTHER" id="PTHR12338:SF8">
    <property type="entry name" value="HEME_HEMOPEXIN-BINDING PROTEIN"/>
    <property type="match status" value="1"/>
</dbReference>
<dbReference type="InterPro" id="IPR006626">
    <property type="entry name" value="PbH1"/>
</dbReference>